<feature type="compositionally biased region" description="Low complexity" evidence="1">
    <location>
        <begin position="31"/>
        <end position="41"/>
    </location>
</feature>
<feature type="chain" id="PRO_5015656917" description="Antifreeze protein" evidence="2">
    <location>
        <begin position="23"/>
        <end position="131"/>
    </location>
</feature>
<name>A0A2U1UY50_9PROT</name>
<comment type="caution">
    <text evidence="3">The sequence shown here is derived from an EMBL/GenBank/DDBJ whole genome shotgun (WGS) entry which is preliminary data.</text>
</comment>
<accession>A0A2U1UY50</accession>
<keyword evidence="2" id="KW-0732">Signal</keyword>
<feature type="signal peptide" evidence="2">
    <location>
        <begin position="1"/>
        <end position="22"/>
    </location>
</feature>
<proteinExistence type="predicted"/>
<evidence type="ECO:0000313" key="4">
    <source>
        <dbReference type="Proteomes" id="UP000245048"/>
    </source>
</evidence>
<feature type="region of interest" description="Disordered" evidence="1">
    <location>
        <begin position="21"/>
        <end position="44"/>
    </location>
</feature>
<gene>
    <name evidence="3" type="ORF">CR165_22340</name>
</gene>
<dbReference type="RefSeq" id="WP_109519138.1">
    <property type="nucleotide sequence ID" value="NZ_PDOA01000030.1"/>
</dbReference>
<protein>
    <recommendedName>
        <fullName evidence="5">Antifreeze protein</fullName>
    </recommendedName>
</protein>
<dbReference type="EMBL" id="PDOA01000030">
    <property type="protein sequence ID" value="PWC26585.1"/>
    <property type="molecule type" value="Genomic_DNA"/>
</dbReference>
<keyword evidence="4" id="KW-1185">Reference proteome</keyword>
<evidence type="ECO:0000256" key="2">
    <source>
        <dbReference type="SAM" id="SignalP"/>
    </source>
</evidence>
<evidence type="ECO:0000313" key="3">
    <source>
        <dbReference type="EMBL" id="PWC26585.1"/>
    </source>
</evidence>
<reference evidence="4" key="1">
    <citation type="submission" date="2017-10" db="EMBL/GenBank/DDBJ databases">
        <authorList>
            <person name="Toshchakov S.V."/>
            <person name="Goeva M.A."/>
        </authorList>
    </citation>
    <scope>NUCLEOTIDE SEQUENCE [LARGE SCALE GENOMIC DNA]</scope>
    <source>
        <strain evidence="4">JR1/69-1-13</strain>
    </source>
</reference>
<dbReference type="AlphaFoldDB" id="A0A2U1UY50"/>
<evidence type="ECO:0008006" key="5">
    <source>
        <dbReference type="Google" id="ProtNLM"/>
    </source>
</evidence>
<dbReference type="Proteomes" id="UP000245048">
    <property type="component" value="Unassembled WGS sequence"/>
</dbReference>
<sequence length="131" mass="13884">MTRRMMALGVAALLLGVSPAAARPDPPVGDPQQTAPQQPAPVVGHRITGHTRHGLHQAIGRDDGRGVSPKAMLDAARNPQTTIQGVDALGRPFLRYQGRDAAVVTRPNGQIITTIPRNEAGVRNPAAGRRR</sequence>
<organism evidence="3 4">
    <name type="scientific">Teichococcus aestuarii</name>
    <dbReference type="NCBI Taxonomy" id="568898"/>
    <lineage>
        <taxon>Bacteria</taxon>
        <taxon>Pseudomonadati</taxon>
        <taxon>Pseudomonadota</taxon>
        <taxon>Alphaproteobacteria</taxon>
        <taxon>Acetobacterales</taxon>
        <taxon>Roseomonadaceae</taxon>
        <taxon>Roseomonas</taxon>
    </lineage>
</organism>
<evidence type="ECO:0000256" key="1">
    <source>
        <dbReference type="SAM" id="MobiDB-lite"/>
    </source>
</evidence>
<dbReference type="OrthoDB" id="7917007at2"/>